<dbReference type="GO" id="GO:0008720">
    <property type="term" value="F:D-lactate dehydrogenase (NAD+) activity"/>
    <property type="evidence" value="ECO:0007669"/>
    <property type="project" value="TreeGrafter"/>
</dbReference>
<name>B7K181_RIPO1</name>
<feature type="domain" description="D-isomer specific 2-hydroxyacid dehydrogenase NAD-binding" evidence="6">
    <location>
        <begin position="110"/>
        <end position="298"/>
    </location>
</feature>
<dbReference type="eggNOG" id="COG1052">
    <property type="taxonomic scope" value="Bacteria"/>
</dbReference>
<dbReference type="InterPro" id="IPR006140">
    <property type="entry name" value="D-isomer_DH_NAD-bd"/>
</dbReference>
<dbReference type="PROSITE" id="PS00671">
    <property type="entry name" value="D_2_HYDROXYACID_DH_3"/>
    <property type="match status" value="1"/>
</dbReference>
<feature type="domain" description="D-isomer specific 2-hydroxyacid dehydrogenase catalytic" evidence="5">
    <location>
        <begin position="3"/>
        <end position="329"/>
    </location>
</feature>
<evidence type="ECO:0000256" key="4">
    <source>
        <dbReference type="RuleBase" id="RU003719"/>
    </source>
</evidence>
<dbReference type="HOGENOM" id="CLU_019796_1_1_3"/>
<dbReference type="FunFam" id="3.40.50.720:FF:000292">
    <property type="entry name" value="Putative D-lactate dehydrogenase"/>
    <property type="match status" value="1"/>
</dbReference>
<evidence type="ECO:0000259" key="6">
    <source>
        <dbReference type="Pfam" id="PF02826"/>
    </source>
</evidence>
<evidence type="ECO:0000259" key="5">
    <source>
        <dbReference type="Pfam" id="PF00389"/>
    </source>
</evidence>
<dbReference type="Gene3D" id="3.40.50.720">
    <property type="entry name" value="NAD(P)-binding Rossmann-like Domain"/>
    <property type="match status" value="2"/>
</dbReference>
<evidence type="ECO:0000256" key="3">
    <source>
        <dbReference type="ARBA" id="ARBA00023027"/>
    </source>
</evidence>
<dbReference type="InterPro" id="IPR036291">
    <property type="entry name" value="NAD(P)-bd_dom_sf"/>
</dbReference>
<dbReference type="CDD" id="cd12183">
    <property type="entry name" value="LDH_like_2"/>
    <property type="match status" value="1"/>
</dbReference>
<dbReference type="SUPFAM" id="SSF52283">
    <property type="entry name" value="Formate/glycerate dehydrogenase catalytic domain-like"/>
    <property type="match status" value="1"/>
</dbReference>
<proteinExistence type="inferred from homology"/>
<dbReference type="PANTHER" id="PTHR43026:SF1">
    <property type="entry name" value="2-HYDROXYACID DEHYDROGENASE HOMOLOG 1-RELATED"/>
    <property type="match status" value="1"/>
</dbReference>
<dbReference type="OrthoDB" id="9805416at2"/>
<dbReference type="InterPro" id="IPR058205">
    <property type="entry name" value="D-LDH-like"/>
</dbReference>
<comment type="similarity">
    <text evidence="1 4">Belongs to the D-isomer specific 2-hydroxyacid dehydrogenase family.</text>
</comment>
<evidence type="ECO:0000256" key="2">
    <source>
        <dbReference type="ARBA" id="ARBA00023002"/>
    </source>
</evidence>
<dbReference type="InterPro" id="IPR006139">
    <property type="entry name" value="D-isomer_2_OHA_DH_cat_dom"/>
</dbReference>
<evidence type="ECO:0000256" key="1">
    <source>
        <dbReference type="ARBA" id="ARBA00005854"/>
    </source>
</evidence>
<dbReference type="PROSITE" id="PS00670">
    <property type="entry name" value="D_2_HYDROXYACID_DH_2"/>
    <property type="match status" value="1"/>
</dbReference>
<dbReference type="KEGG" id="cyp:PCC8801_2255"/>
<accession>B7K181</accession>
<keyword evidence="3" id="KW-0520">NAD</keyword>
<dbReference type="STRING" id="41431.PCC8801_2255"/>
<dbReference type="AlphaFoldDB" id="B7K181"/>
<dbReference type="SUPFAM" id="SSF51735">
    <property type="entry name" value="NAD(P)-binding Rossmann-fold domains"/>
    <property type="match status" value="1"/>
</dbReference>
<evidence type="ECO:0000313" key="8">
    <source>
        <dbReference type="Proteomes" id="UP000008204"/>
    </source>
</evidence>
<sequence>MKVAVFSAEAYDRQFLNAANANADHELVYFETLLEPKTASLAHGFPAVCVFVNDNLDPETLKILADQGTKLVALRCTGFNNVDVTAAAQLGIKVVRVSVYSPYSVAEFAIGMILVLNRKFHKAYNRVRDDNFSLNGLMGFDLHGCTVGVIGTGKIGLIFAEIMHGFGCHLLGYDLYPNPHFETMANAHYVDLSDLFTNSDIISLHCPLTPENHYLINTETIAQMKPGVMLINTSRGKLIDTKAAIEGIKSRQIGSLGIDVYEEEDNLFFRDLSDTIIQDDTFQLLQSFPNVVITAHQAFLTRNAISQIASTTIESITDFQQGNALKNEIHPPEKGK</sequence>
<dbReference type="RefSeq" id="WP_012595544.1">
    <property type="nucleotide sequence ID" value="NC_011726.1"/>
</dbReference>
<keyword evidence="8" id="KW-1185">Reference proteome</keyword>
<protein>
    <submittedName>
        <fullName evidence="7">D-isomer specific 2-hydroxyacid dehydrogenase NAD-binding</fullName>
    </submittedName>
</protein>
<evidence type="ECO:0000313" key="7">
    <source>
        <dbReference type="EMBL" id="ACK66276.1"/>
    </source>
</evidence>
<dbReference type="InterPro" id="IPR029752">
    <property type="entry name" value="D-isomer_DH_CS1"/>
</dbReference>
<dbReference type="PROSITE" id="PS00065">
    <property type="entry name" value="D_2_HYDROXYACID_DH_1"/>
    <property type="match status" value="1"/>
</dbReference>
<dbReference type="Pfam" id="PF00389">
    <property type="entry name" value="2-Hacid_dh"/>
    <property type="match status" value="1"/>
</dbReference>
<dbReference type="Proteomes" id="UP000008204">
    <property type="component" value="Chromosome"/>
</dbReference>
<dbReference type="PANTHER" id="PTHR43026">
    <property type="entry name" value="2-HYDROXYACID DEHYDROGENASE HOMOLOG 1-RELATED"/>
    <property type="match status" value="1"/>
</dbReference>
<gene>
    <name evidence="7" type="ordered locus">PCC8801_2255</name>
</gene>
<dbReference type="Pfam" id="PF02826">
    <property type="entry name" value="2-Hacid_dh_C"/>
    <property type="match status" value="1"/>
</dbReference>
<organism evidence="7 8">
    <name type="scientific">Rippkaea orientalis (strain PCC 8801 / RF-1)</name>
    <name type="common">Cyanothece sp. (strain PCC 8801)</name>
    <dbReference type="NCBI Taxonomy" id="41431"/>
    <lineage>
        <taxon>Bacteria</taxon>
        <taxon>Bacillati</taxon>
        <taxon>Cyanobacteriota</taxon>
        <taxon>Cyanophyceae</taxon>
        <taxon>Oscillatoriophycideae</taxon>
        <taxon>Chroococcales</taxon>
        <taxon>Aphanothecaceae</taxon>
        <taxon>Rippkaea</taxon>
        <taxon>Rippkaea orientalis</taxon>
    </lineage>
</organism>
<keyword evidence="2 4" id="KW-0560">Oxidoreductase</keyword>
<dbReference type="GO" id="GO:0051287">
    <property type="term" value="F:NAD binding"/>
    <property type="evidence" value="ECO:0007669"/>
    <property type="project" value="InterPro"/>
</dbReference>
<reference evidence="8" key="1">
    <citation type="journal article" date="2011" name="MBio">
        <title>Novel metabolic attributes of the genus Cyanothece, comprising a group of unicellular nitrogen-fixing Cyanobacteria.</title>
        <authorList>
            <person name="Bandyopadhyay A."/>
            <person name="Elvitigala T."/>
            <person name="Welsh E."/>
            <person name="Stockel J."/>
            <person name="Liberton M."/>
            <person name="Min H."/>
            <person name="Sherman L.A."/>
            <person name="Pakrasi H.B."/>
        </authorList>
    </citation>
    <scope>NUCLEOTIDE SEQUENCE [LARGE SCALE GENOMIC DNA]</scope>
    <source>
        <strain evidence="8">PCC 8801</strain>
    </source>
</reference>
<dbReference type="EMBL" id="CP001287">
    <property type="protein sequence ID" value="ACK66276.1"/>
    <property type="molecule type" value="Genomic_DNA"/>
</dbReference>
<dbReference type="InterPro" id="IPR029753">
    <property type="entry name" value="D-isomer_DH_CS"/>
</dbReference>